<reference evidence="2 3" key="1">
    <citation type="submission" date="2018-12" db="EMBL/GenBank/DDBJ databases">
        <title>Mesorhizobium carbonis sp. nov., isolated from coal mine water.</title>
        <authorList>
            <person name="Xin W."/>
            <person name="Xu Z."/>
            <person name="Xiang F."/>
            <person name="Zhang J."/>
            <person name="Xi L."/>
            <person name="Liu J."/>
        </authorList>
    </citation>
    <scope>NUCLEOTIDE SEQUENCE [LARGE SCALE GENOMIC DNA]</scope>
    <source>
        <strain evidence="2 3">B2.3</strain>
    </source>
</reference>
<dbReference type="EMBL" id="RWKW01000073">
    <property type="protein sequence ID" value="RST84814.1"/>
    <property type="molecule type" value="Genomic_DNA"/>
</dbReference>
<comment type="caution">
    <text evidence="2">The sequence shown here is derived from an EMBL/GenBank/DDBJ whole genome shotgun (WGS) entry which is preliminary data.</text>
</comment>
<dbReference type="Proteomes" id="UP000278398">
    <property type="component" value="Unassembled WGS sequence"/>
</dbReference>
<accession>A0A429YTZ9</accession>
<evidence type="ECO:0000313" key="3">
    <source>
        <dbReference type="Proteomes" id="UP000278398"/>
    </source>
</evidence>
<keyword evidence="1" id="KW-0812">Transmembrane</keyword>
<keyword evidence="1" id="KW-1133">Transmembrane helix</keyword>
<sequence length="226" mass="24093">MIAIIVAVLVLAVVTLPQLLVRTTINRHAADRPDLPGTGGELARHLLDRFDLGHVKVEVTDKGDHYDPDAAAVRLLPQHHGGRSLSAVAIAAHEVAHAIQHGNGERKLALRQRLARLAMFTDRIAGIFFIAAPILTVIIRSPVALAGAIGLGVGLLSVRVVVNLVTLPVETDASFAKALPILREGGYLSEGDLPAARSVLRAAAFTYVAGALISLINLARWIRLLR</sequence>
<dbReference type="OrthoDB" id="9805386at2"/>
<dbReference type="PANTHER" id="PTHR36434:SF1">
    <property type="entry name" value="MEMBRANE PROTEASE YUGP-RELATED"/>
    <property type="match status" value="1"/>
</dbReference>
<gene>
    <name evidence="2" type="ORF">EJC49_18805</name>
</gene>
<dbReference type="Pfam" id="PF04298">
    <property type="entry name" value="Zn_peptidase_2"/>
    <property type="match status" value="1"/>
</dbReference>
<dbReference type="RefSeq" id="WP_126701478.1">
    <property type="nucleotide sequence ID" value="NZ_RWKW01000073.1"/>
</dbReference>
<dbReference type="InterPro" id="IPR007395">
    <property type="entry name" value="Zn_peptidase_2"/>
</dbReference>
<dbReference type="PANTHER" id="PTHR36434">
    <property type="entry name" value="MEMBRANE PROTEASE YUGP-RELATED"/>
    <property type="match status" value="1"/>
</dbReference>
<proteinExistence type="predicted"/>
<feature type="transmembrane region" description="Helical" evidence="1">
    <location>
        <begin position="117"/>
        <end position="136"/>
    </location>
</feature>
<feature type="transmembrane region" description="Helical" evidence="1">
    <location>
        <begin position="199"/>
        <end position="219"/>
    </location>
</feature>
<keyword evidence="1" id="KW-0472">Membrane</keyword>
<evidence type="ECO:0000256" key="1">
    <source>
        <dbReference type="SAM" id="Phobius"/>
    </source>
</evidence>
<evidence type="ECO:0000313" key="2">
    <source>
        <dbReference type="EMBL" id="RST84814.1"/>
    </source>
</evidence>
<protein>
    <submittedName>
        <fullName evidence="2">Zinc metallopeptidase</fullName>
    </submittedName>
</protein>
<dbReference type="AlphaFoldDB" id="A0A429YTZ9"/>
<name>A0A429YTZ9_9HYPH</name>
<keyword evidence="3" id="KW-1185">Reference proteome</keyword>
<organism evidence="2 3">
    <name type="scientific">Aquibium carbonis</name>
    <dbReference type="NCBI Taxonomy" id="2495581"/>
    <lineage>
        <taxon>Bacteria</taxon>
        <taxon>Pseudomonadati</taxon>
        <taxon>Pseudomonadota</taxon>
        <taxon>Alphaproteobacteria</taxon>
        <taxon>Hyphomicrobiales</taxon>
        <taxon>Phyllobacteriaceae</taxon>
        <taxon>Aquibium</taxon>
    </lineage>
</organism>